<accession>E3BFP3</accession>
<dbReference type="STRING" id="796620.VIBC2010_10542"/>
<keyword evidence="3" id="KW-1185">Reference proteome</keyword>
<dbReference type="AlphaFoldDB" id="E3BFP3"/>
<gene>
    <name evidence="2" type="ORF">VIBC2010_10542</name>
</gene>
<sequence>MLIVGHRGVSGYYPENTQASIEAAARLGLKWIEVDIQITKDNHLVIAHDASIDRCSNGHGTISELTLKQLKQYNFGSWFDHCRFSSEKILTIEELLQIAQRLSLSINLELKVFQKASEQLCNQLEKSLSLSSFPINNLVFSSFDHQALLNLRQKLPNAKLGALCERLDDKTKALIRNVSAYSCHLHHLSVTNNDIDYLHDKGVQAWAYTVNKPEQIERLGSIDAIFTDFPDRFVI</sequence>
<reference evidence="2 3" key="1">
    <citation type="journal article" date="2012" name="Int. J. Syst. Evol. Microbiol.">
        <title>Vibrio caribbeanicus sp. nov., isolated from the marine sponge Scleritoderma cyanea.</title>
        <authorList>
            <person name="Hoffmann M."/>
            <person name="Monday S.R."/>
            <person name="Allard M.W."/>
            <person name="Strain E.A."/>
            <person name="Whittaker P."/>
            <person name="Naum M."/>
            <person name="McCarthy P.J."/>
            <person name="Lopez J.V."/>
            <person name="Fischer M."/>
            <person name="Brown E.W."/>
        </authorList>
    </citation>
    <scope>NUCLEOTIDE SEQUENCE [LARGE SCALE GENOMIC DNA]</scope>
    <source>
        <strain evidence="2 3">ATCC BAA-2122</strain>
    </source>
</reference>
<evidence type="ECO:0000313" key="3">
    <source>
        <dbReference type="Proteomes" id="UP000002943"/>
    </source>
</evidence>
<protein>
    <submittedName>
        <fullName evidence="2">Glycerophosphoryl diester phosphodiesterase</fullName>
    </submittedName>
</protein>
<dbReference type="GO" id="GO:0006629">
    <property type="term" value="P:lipid metabolic process"/>
    <property type="evidence" value="ECO:0007669"/>
    <property type="project" value="InterPro"/>
</dbReference>
<dbReference type="InterPro" id="IPR017946">
    <property type="entry name" value="PLC-like_Pdiesterase_TIM-brl"/>
</dbReference>
<dbReference type="Pfam" id="PF03009">
    <property type="entry name" value="GDPD"/>
    <property type="match status" value="1"/>
</dbReference>
<evidence type="ECO:0000259" key="1">
    <source>
        <dbReference type="PROSITE" id="PS51704"/>
    </source>
</evidence>
<proteinExistence type="predicted"/>
<comment type="caution">
    <text evidence="2">The sequence shown here is derived from an EMBL/GenBank/DDBJ whole genome shotgun (WGS) entry which is preliminary data.</text>
</comment>
<dbReference type="EMBL" id="AEIU01000022">
    <property type="protein sequence ID" value="EFP98221.1"/>
    <property type="molecule type" value="Genomic_DNA"/>
</dbReference>
<dbReference type="RefSeq" id="WP_009599743.1">
    <property type="nucleotide sequence ID" value="NZ_AEIU01000022.1"/>
</dbReference>
<name>E3BFP3_9VIBR</name>
<dbReference type="OrthoDB" id="9795622at2"/>
<dbReference type="GO" id="GO:0008081">
    <property type="term" value="F:phosphoric diester hydrolase activity"/>
    <property type="evidence" value="ECO:0007669"/>
    <property type="project" value="InterPro"/>
</dbReference>
<dbReference type="PANTHER" id="PTHR46211:SF1">
    <property type="entry name" value="GLYCEROPHOSPHODIESTER PHOSPHODIESTERASE, CYTOPLASMIC"/>
    <property type="match status" value="1"/>
</dbReference>
<dbReference type="eggNOG" id="COG0584">
    <property type="taxonomic scope" value="Bacteria"/>
</dbReference>
<dbReference type="Proteomes" id="UP000002943">
    <property type="component" value="Unassembled WGS sequence"/>
</dbReference>
<feature type="domain" description="GP-PDE" evidence="1">
    <location>
        <begin position="1"/>
        <end position="235"/>
    </location>
</feature>
<dbReference type="PROSITE" id="PS51704">
    <property type="entry name" value="GP_PDE"/>
    <property type="match status" value="1"/>
</dbReference>
<evidence type="ECO:0000313" key="2">
    <source>
        <dbReference type="EMBL" id="EFP98221.1"/>
    </source>
</evidence>
<dbReference type="SUPFAM" id="SSF51695">
    <property type="entry name" value="PLC-like phosphodiesterases"/>
    <property type="match status" value="1"/>
</dbReference>
<dbReference type="InterPro" id="IPR030395">
    <property type="entry name" value="GP_PDE_dom"/>
</dbReference>
<dbReference type="Gene3D" id="3.20.20.190">
    <property type="entry name" value="Phosphatidylinositol (PI) phosphodiesterase"/>
    <property type="match status" value="1"/>
</dbReference>
<dbReference type="PANTHER" id="PTHR46211">
    <property type="entry name" value="GLYCEROPHOSPHORYL DIESTER PHOSPHODIESTERASE"/>
    <property type="match status" value="1"/>
</dbReference>
<organism evidence="2 3">
    <name type="scientific">Vibrio caribbeanicus ATCC BAA-2122</name>
    <dbReference type="NCBI Taxonomy" id="796620"/>
    <lineage>
        <taxon>Bacteria</taxon>
        <taxon>Pseudomonadati</taxon>
        <taxon>Pseudomonadota</taxon>
        <taxon>Gammaproteobacteria</taxon>
        <taxon>Vibrionales</taxon>
        <taxon>Vibrionaceae</taxon>
        <taxon>Vibrio</taxon>
    </lineage>
</organism>